<sequence length="156" mass="16941">MIHIDIPGFKNLEIENIVFDYNGTIARDGKMSDEIREMIIDLKKDLNVYVATADTHGSVEKECTGLGITIEKFPTENAAKFKREIVRSLGTENTICVGNGLNDIEMSKECVVSIAVIGPEGCSGKLISNCDIVVSSISDVFGLLANTGRIMATLRT</sequence>
<dbReference type="Proteomes" id="UP000027946">
    <property type="component" value="Unassembled WGS sequence"/>
</dbReference>
<name>A0A069RE65_PEPLI</name>
<evidence type="ECO:0000313" key="1">
    <source>
        <dbReference type="EMBL" id="KDR94485.1"/>
    </source>
</evidence>
<evidence type="ECO:0000313" key="2">
    <source>
        <dbReference type="Proteomes" id="UP000027946"/>
    </source>
</evidence>
<dbReference type="AlphaFoldDB" id="A0A069RE65"/>
<keyword evidence="2" id="KW-1185">Reference proteome</keyword>
<gene>
    <name evidence="1" type="ORF">CLIT_17c00120</name>
</gene>
<dbReference type="OrthoDB" id="159409at2"/>
<dbReference type="SUPFAM" id="SSF56784">
    <property type="entry name" value="HAD-like"/>
    <property type="match status" value="1"/>
</dbReference>
<proteinExistence type="predicted"/>
<accession>A0A069RE65</accession>
<evidence type="ECO:0008006" key="3">
    <source>
        <dbReference type="Google" id="ProtNLM"/>
    </source>
</evidence>
<comment type="caution">
    <text evidence="1">The sequence shown here is derived from an EMBL/GenBank/DDBJ whole genome shotgun (WGS) entry which is preliminary data.</text>
</comment>
<dbReference type="eggNOG" id="COG4087">
    <property type="taxonomic scope" value="Bacteria"/>
</dbReference>
<dbReference type="RefSeq" id="WP_038266788.1">
    <property type="nucleotide sequence ID" value="NZ_FSRH01000021.1"/>
</dbReference>
<dbReference type="InterPro" id="IPR036412">
    <property type="entry name" value="HAD-like_sf"/>
</dbReference>
<organism evidence="1 2">
    <name type="scientific">Peptoclostridium litorale DSM 5388</name>
    <dbReference type="NCBI Taxonomy" id="1121324"/>
    <lineage>
        <taxon>Bacteria</taxon>
        <taxon>Bacillati</taxon>
        <taxon>Bacillota</taxon>
        <taxon>Clostridia</taxon>
        <taxon>Peptostreptococcales</taxon>
        <taxon>Peptoclostridiaceae</taxon>
        <taxon>Peptoclostridium</taxon>
    </lineage>
</organism>
<reference evidence="1 2" key="1">
    <citation type="submission" date="2014-03" db="EMBL/GenBank/DDBJ databases">
        <title>Genome sequence of Clostridium litorale W6, DSM 5388.</title>
        <authorList>
            <person name="Poehlein A."/>
            <person name="Jagirdar A."/>
            <person name="Khonsari B."/>
            <person name="Chibani C.M."/>
            <person name="Gutierrez Gutierrez D.A."/>
            <person name="Davydova E."/>
            <person name="Alghaithi H.S."/>
            <person name="Nair K.P."/>
            <person name="Dhamotharan K."/>
            <person name="Chandran L."/>
            <person name="G W."/>
            <person name="Daniel R."/>
        </authorList>
    </citation>
    <scope>NUCLEOTIDE SEQUENCE [LARGE SCALE GENOMIC DNA]</scope>
    <source>
        <strain evidence="1 2">W6</strain>
    </source>
</reference>
<dbReference type="EMBL" id="JJMM01000017">
    <property type="protein sequence ID" value="KDR94485.1"/>
    <property type="molecule type" value="Genomic_DNA"/>
</dbReference>
<dbReference type="InterPro" id="IPR023214">
    <property type="entry name" value="HAD_sf"/>
</dbReference>
<protein>
    <recommendedName>
        <fullName evidence="3">HAD family hydrolase</fullName>
    </recommendedName>
</protein>
<dbReference type="Gene3D" id="3.40.50.1000">
    <property type="entry name" value="HAD superfamily/HAD-like"/>
    <property type="match status" value="1"/>
</dbReference>
<dbReference type="STRING" id="1121324.CLIT_17c00120"/>